<dbReference type="AlphaFoldDB" id="T1A448"/>
<name>T1A448_9ZZZZ</name>
<evidence type="ECO:0008006" key="2">
    <source>
        <dbReference type="Google" id="ProtNLM"/>
    </source>
</evidence>
<reference evidence="1" key="1">
    <citation type="submission" date="2013-08" db="EMBL/GenBank/DDBJ databases">
        <authorList>
            <person name="Mendez C."/>
            <person name="Richter M."/>
            <person name="Ferrer M."/>
            <person name="Sanchez J."/>
        </authorList>
    </citation>
    <scope>NUCLEOTIDE SEQUENCE</scope>
</reference>
<comment type="caution">
    <text evidence="1">The sequence shown here is derived from an EMBL/GenBank/DDBJ whole genome shotgun (WGS) entry which is preliminary data.</text>
</comment>
<gene>
    <name evidence="1" type="ORF">B1B_16827</name>
</gene>
<proteinExistence type="predicted"/>
<dbReference type="EMBL" id="AUZY01011220">
    <property type="protein sequence ID" value="EQD35659.1"/>
    <property type="molecule type" value="Genomic_DNA"/>
</dbReference>
<sequence length="139" mass="15350">PLDTAPKACRQATITVPGPVLAKLRQRDPWRSPTWIDSYARRSAIEGIFGNLRSQSTQNIKRGFCRVVGLVTTSLMLTFEAVAANIRLLRKWAKRVGLTSDPLCVPFPVDHGFEELDENGQICPAGPFDFDDPPDDLAA</sequence>
<feature type="non-terminal residue" evidence="1">
    <location>
        <position position="1"/>
    </location>
</feature>
<evidence type="ECO:0000313" key="1">
    <source>
        <dbReference type="EMBL" id="EQD35659.1"/>
    </source>
</evidence>
<accession>T1A448</accession>
<organism evidence="1">
    <name type="scientific">mine drainage metagenome</name>
    <dbReference type="NCBI Taxonomy" id="410659"/>
    <lineage>
        <taxon>unclassified sequences</taxon>
        <taxon>metagenomes</taxon>
        <taxon>ecological metagenomes</taxon>
    </lineage>
</organism>
<protein>
    <recommendedName>
        <fullName evidence="2">Transposase DDE domain-containing protein</fullName>
    </recommendedName>
</protein>
<reference evidence="1" key="2">
    <citation type="journal article" date="2014" name="ISME J.">
        <title>Microbial stratification in low pH oxic and suboxic macroscopic growths along an acid mine drainage.</title>
        <authorList>
            <person name="Mendez-Garcia C."/>
            <person name="Mesa V."/>
            <person name="Sprenger R.R."/>
            <person name="Richter M."/>
            <person name="Diez M.S."/>
            <person name="Solano J."/>
            <person name="Bargiela R."/>
            <person name="Golyshina O.V."/>
            <person name="Manteca A."/>
            <person name="Ramos J.L."/>
            <person name="Gallego J.R."/>
            <person name="Llorente I."/>
            <person name="Martins Dos Santos V.A."/>
            <person name="Jensen O.N."/>
            <person name="Pelaez A.I."/>
            <person name="Sanchez J."/>
            <person name="Ferrer M."/>
        </authorList>
    </citation>
    <scope>NUCLEOTIDE SEQUENCE</scope>
</reference>